<dbReference type="Pfam" id="PF01527">
    <property type="entry name" value="HTH_Tnp_1"/>
    <property type="match status" value="1"/>
</dbReference>
<keyword evidence="2" id="KW-1185">Reference proteome</keyword>
<dbReference type="OrthoDB" id="8566435at2"/>
<protein>
    <recommendedName>
        <fullName evidence="3">Transposase</fullName>
    </recommendedName>
</protein>
<dbReference type="InterPro" id="IPR002514">
    <property type="entry name" value="Transposase_8"/>
</dbReference>
<sequence length="85" mass="9783">MNKPRFSDMQILAILREAANGAQAAVLCRKYHISDTTFYNWRRKFGAAVPPASPDQLSRENRLLRQRLSAQERELASLRQRPGSR</sequence>
<dbReference type="Proteomes" id="UP000244173">
    <property type="component" value="Chromosome"/>
</dbReference>
<dbReference type="InterPro" id="IPR009057">
    <property type="entry name" value="Homeodomain-like_sf"/>
</dbReference>
<dbReference type="GO" id="GO:0003677">
    <property type="term" value="F:DNA binding"/>
    <property type="evidence" value="ECO:0007669"/>
    <property type="project" value="InterPro"/>
</dbReference>
<dbReference type="GO" id="GO:0006313">
    <property type="term" value="P:DNA transposition"/>
    <property type="evidence" value="ECO:0007669"/>
    <property type="project" value="InterPro"/>
</dbReference>
<dbReference type="GO" id="GO:0004803">
    <property type="term" value="F:transposase activity"/>
    <property type="evidence" value="ECO:0007669"/>
    <property type="project" value="InterPro"/>
</dbReference>
<name>A0A2S0PCM6_9NEIS</name>
<evidence type="ECO:0000313" key="1">
    <source>
        <dbReference type="EMBL" id="AVY95111.1"/>
    </source>
</evidence>
<proteinExistence type="predicted"/>
<dbReference type="KEGG" id="maer:DAI18_14475"/>
<organism evidence="1 2">
    <name type="scientific">Microvirgula aerodenitrificans</name>
    <dbReference type="NCBI Taxonomy" id="57480"/>
    <lineage>
        <taxon>Bacteria</taxon>
        <taxon>Pseudomonadati</taxon>
        <taxon>Pseudomonadota</taxon>
        <taxon>Betaproteobacteria</taxon>
        <taxon>Neisseriales</taxon>
        <taxon>Aquaspirillaceae</taxon>
        <taxon>Microvirgula</taxon>
    </lineage>
</organism>
<gene>
    <name evidence="1" type="ORF">DAI18_14475</name>
</gene>
<evidence type="ECO:0008006" key="3">
    <source>
        <dbReference type="Google" id="ProtNLM"/>
    </source>
</evidence>
<dbReference type="AlphaFoldDB" id="A0A2S0PCM6"/>
<reference evidence="1 2" key="1">
    <citation type="submission" date="2018-04" db="EMBL/GenBank/DDBJ databases">
        <title>Denitrifier Microvirgula.</title>
        <authorList>
            <person name="Anderson E."/>
            <person name="Jang J."/>
            <person name="Ishii S."/>
        </authorList>
    </citation>
    <scope>NUCLEOTIDE SEQUENCE [LARGE SCALE GENOMIC DNA]</scope>
    <source>
        <strain evidence="1 2">BE2.4</strain>
    </source>
</reference>
<accession>A0A2S0PCM6</accession>
<dbReference type="STRING" id="1122240.GCA_000620105_01395"/>
<dbReference type="PANTHER" id="PTHR33609">
    <property type="entry name" value="LOW CALCIUM RESPONSE LOCUS PROTEIN S"/>
    <property type="match status" value="1"/>
</dbReference>
<dbReference type="InterPro" id="IPR052546">
    <property type="entry name" value="Transposase_8_domain"/>
</dbReference>
<dbReference type="SUPFAM" id="SSF46689">
    <property type="entry name" value="Homeodomain-like"/>
    <property type="match status" value="1"/>
</dbReference>
<dbReference type="RefSeq" id="WP_028498750.1">
    <property type="nucleotide sequence ID" value="NZ_CALFSO010000102.1"/>
</dbReference>
<dbReference type="EMBL" id="CP028519">
    <property type="protein sequence ID" value="AVY95111.1"/>
    <property type="molecule type" value="Genomic_DNA"/>
</dbReference>
<dbReference type="PANTHER" id="PTHR33609:SF1">
    <property type="entry name" value="TRANSPOSASE"/>
    <property type="match status" value="1"/>
</dbReference>
<evidence type="ECO:0000313" key="2">
    <source>
        <dbReference type="Proteomes" id="UP000244173"/>
    </source>
</evidence>